<feature type="region of interest" description="Disordered" evidence="3">
    <location>
        <begin position="35"/>
        <end position="68"/>
    </location>
</feature>
<reference evidence="5" key="1">
    <citation type="submission" date="2019-08" db="EMBL/GenBank/DDBJ databases">
        <title>The improved chromosome-level genome for the pearl oyster Pinctada fucata martensii using PacBio sequencing and Hi-C.</title>
        <authorList>
            <person name="Zheng Z."/>
        </authorList>
    </citation>
    <scope>NUCLEOTIDE SEQUENCE</scope>
    <source>
        <strain evidence="5">ZZ-2019</strain>
        <tissue evidence="5">Adductor muscle</tissue>
    </source>
</reference>
<keyword evidence="2" id="KW-0677">Repeat</keyword>
<evidence type="ECO:0000259" key="4">
    <source>
        <dbReference type="PROSITE" id="PS50097"/>
    </source>
</evidence>
<evidence type="ECO:0000256" key="3">
    <source>
        <dbReference type="SAM" id="MobiDB-lite"/>
    </source>
</evidence>
<name>A0AA88YHC2_PINIB</name>
<dbReference type="Pfam" id="PF24981">
    <property type="entry name" value="Beta-prop_ATRN-LZTR1"/>
    <property type="match status" value="1"/>
</dbReference>
<feature type="compositionally biased region" description="Low complexity" evidence="3">
    <location>
        <begin position="35"/>
        <end position="44"/>
    </location>
</feature>
<dbReference type="PANTHER" id="PTHR45632:SF3">
    <property type="entry name" value="KELCH-LIKE PROTEIN 32"/>
    <property type="match status" value="1"/>
</dbReference>
<gene>
    <name evidence="5" type="ORF">FSP39_005736</name>
</gene>
<dbReference type="CDD" id="cd18186">
    <property type="entry name" value="BTB_POZ_ZBTB_KLHL-like"/>
    <property type="match status" value="1"/>
</dbReference>
<feature type="compositionally biased region" description="Polar residues" evidence="3">
    <location>
        <begin position="188"/>
        <end position="210"/>
    </location>
</feature>
<dbReference type="InterPro" id="IPR011705">
    <property type="entry name" value="BACK"/>
</dbReference>
<proteinExistence type="predicted"/>
<dbReference type="Gene3D" id="3.30.710.10">
    <property type="entry name" value="Potassium Channel Kv1.1, Chain A"/>
    <property type="match status" value="1"/>
</dbReference>
<dbReference type="PANTHER" id="PTHR45632">
    <property type="entry name" value="LD33804P"/>
    <property type="match status" value="1"/>
</dbReference>
<dbReference type="Pfam" id="PF07707">
    <property type="entry name" value="BACK"/>
    <property type="match status" value="1"/>
</dbReference>
<dbReference type="SMART" id="SM00225">
    <property type="entry name" value="BTB"/>
    <property type="match status" value="1"/>
</dbReference>
<evidence type="ECO:0000256" key="1">
    <source>
        <dbReference type="ARBA" id="ARBA00022441"/>
    </source>
</evidence>
<evidence type="ECO:0000313" key="6">
    <source>
        <dbReference type="Proteomes" id="UP001186944"/>
    </source>
</evidence>
<dbReference type="Gene3D" id="2.120.10.80">
    <property type="entry name" value="Kelch-type beta propeller"/>
    <property type="match status" value="2"/>
</dbReference>
<dbReference type="InterPro" id="IPR015915">
    <property type="entry name" value="Kelch-typ_b-propeller"/>
</dbReference>
<feature type="region of interest" description="Disordered" evidence="3">
    <location>
        <begin position="130"/>
        <end position="155"/>
    </location>
</feature>
<dbReference type="EMBL" id="VSWD01000005">
    <property type="protein sequence ID" value="KAK3101711.1"/>
    <property type="molecule type" value="Genomic_DNA"/>
</dbReference>
<dbReference type="SUPFAM" id="SSF117281">
    <property type="entry name" value="Kelch motif"/>
    <property type="match status" value="1"/>
</dbReference>
<dbReference type="InterPro" id="IPR000210">
    <property type="entry name" value="BTB/POZ_dom"/>
</dbReference>
<dbReference type="SUPFAM" id="SSF54695">
    <property type="entry name" value="POZ domain"/>
    <property type="match status" value="1"/>
</dbReference>
<keyword evidence="1" id="KW-0880">Kelch repeat</keyword>
<evidence type="ECO:0000313" key="5">
    <source>
        <dbReference type="EMBL" id="KAK3101711.1"/>
    </source>
</evidence>
<accession>A0AA88YHC2</accession>
<organism evidence="5 6">
    <name type="scientific">Pinctada imbricata</name>
    <name type="common">Atlantic pearl-oyster</name>
    <name type="synonym">Pinctada martensii</name>
    <dbReference type="NCBI Taxonomy" id="66713"/>
    <lineage>
        <taxon>Eukaryota</taxon>
        <taxon>Metazoa</taxon>
        <taxon>Spiralia</taxon>
        <taxon>Lophotrochozoa</taxon>
        <taxon>Mollusca</taxon>
        <taxon>Bivalvia</taxon>
        <taxon>Autobranchia</taxon>
        <taxon>Pteriomorphia</taxon>
        <taxon>Pterioida</taxon>
        <taxon>Pterioidea</taxon>
        <taxon>Pteriidae</taxon>
        <taxon>Pinctada</taxon>
    </lineage>
</organism>
<comment type="caution">
    <text evidence="5">The sequence shown here is derived from an EMBL/GenBank/DDBJ whole genome shotgun (WGS) entry which is preliminary data.</text>
</comment>
<dbReference type="PROSITE" id="PS50097">
    <property type="entry name" value="BTB"/>
    <property type="match status" value="1"/>
</dbReference>
<keyword evidence="6" id="KW-1185">Reference proteome</keyword>
<dbReference type="AlphaFoldDB" id="A0AA88YHC2"/>
<protein>
    <recommendedName>
        <fullName evidence="4">BTB domain-containing protein</fullName>
    </recommendedName>
</protein>
<feature type="region of interest" description="Disordered" evidence="3">
    <location>
        <begin position="170"/>
        <end position="215"/>
    </location>
</feature>
<sequence length="927" mass="103989">MPRFTFGKYLRENEVLGEGSYEQMMKMEITHGDQITQGQDTSQQDQDRGGADPTPRDTAYYDDPTGSLNDLRSLRESELRCSLQHEMAAIDNVCTDSMMNYFAAVPESQVSGVFGSGQDSVDQSVQKRLTYEDPQDNESVQQSIDGSRVESERPTEKVIYASPIRRTILKSPRRSQRDKASVRVGEYAQSQDSDSCYLEQTESDSPQSPATPAALYQSPAQSIGKKYQVFPTSKIKSVILIDDKNYIKTNVTKEEWVTFVRKGGDATSALSPEVREKLESFKTTPIETVLHYANTGKFLKEMQEDNGMADVSVTIGGDVFNCHRVALACYSEYFKDLFFKSEKYRKVPIVVRLRGIHPESFGVFLKYVYTGQLEIKPELAGDLIILAEKLCIPVLKGECMNFMDKMPVEQALLLIKHGIVASSVVLFDCVMSCISEKFTELPNFIEFLKLDAATVTMIMSHDHLIVKSEVDVFKVGIKWIAYDQVEREQYISRIMACVRFNFMQQGDIFECLELSDALTGNAYCRDALLKANWLITARYLGKKDPLNLQSPKPRTTYAEAEMRKNSEMFHSAHSLQIEEVDAPPTPSPQVDYNRSSGSTDEITHGYILAMGGFQCNDRSFGVKEAKFVKKYSTGANEWQDFCDLPQPRLYHAVVMLDRKVFLLGGTDPRTSFKAVPSPTNHTFSFDLDYSTWGKVAFMNTSRMFHAACCVSGLIYVIGGQDNRIREISKFRVLDNVECYNPTSDTWFTVQPMREARLGCSVAVMDGFIYVVGGYSDTVGRASGNNVLSSVERYDPRSNEWTELMNLRIPRCHGNLVTVNGNLYLCGGATRSYTVSDTILTSECSVDKFDRESGTWCHVTDMVIGRHSAGAAVIGSKIYIAGGISSSANRVLQSMEVYDVKEGTWMKGIEELPYPAKWLSCVTVPYGT</sequence>
<evidence type="ECO:0000256" key="2">
    <source>
        <dbReference type="ARBA" id="ARBA00022737"/>
    </source>
</evidence>
<dbReference type="SMART" id="SM00612">
    <property type="entry name" value="Kelch"/>
    <property type="match status" value="6"/>
</dbReference>
<dbReference type="InterPro" id="IPR056737">
    <property type="entry name" value="Beta-prop_ATRN-MKLN-like"/>
</dbReference>
<dbReference type="Proteomes" id="UP001186944">
    <property type="component" value="Unassembled WGS sequence"/>
</dbReference>
<dbReference type="InterPro" id="IPR006652">
    <property type="entry name" value="Kelch_1"/>
</dbReference>
<dbReference type="Gene3D" id="1.25.40.420">
    <property type="match status" value="1"/>
</dbReference>
<dbReference type="InterPro" id="IPR011333">
    <property type="entry name" value="SKP1/BTB/POZ_sf"/>
</dbReference>
<feature type="domain" description="BTB" evidence="4">
    <location>
        <begin position="309"/>
        <end position="377"/>
    </location>
</feature>
<dbReference type="SMART" id="SM00875">
    <property type="entry name" value="BACK"/>
    <property type="match status" value="1"/>
</dbReference>
<dbReference type="Pfam" id="PF00651">
    <property type="entry name" value="BTB"/>
    <property type="match status" value="1"/>
</dbReference>